<name>A0A974SM24_9RHOO</name>
<accession>A0A974SM24</accession>
<evidence type="ECO:0000313" key="1">
    <source>
        <dbReference type="EMBL" id="QRJ62260.1"/>
    </source>
</evidence>
<evidence type="ECO:0000313" key="2">
    <source>
        <dbReference type="Proteomes" id="UP000663444"/>
    </source>
</evidence>
<gene>
    <name evidence="1" type="ORF">IWH25_10670</name>
</gene>
<keyword evidence="2" id="KW-1185">Reference proteome</keyword>
<dbReference type="AlphaFoldDB" id="A0A974SM24"/>
<organism evidence="1 2">
    <name type="scientific">Azospira restricta</name>
    <dbReference type="NCBI Taxonomy" id="404405"/>
    <lineage>
        <taxon>Bacteria</taxon>
        <taxon>Pseudomonadati</taxon>
        <taxon>Pseudomonadota</taxon>
        <taxon>Betaproteobacteria</taxon>
        <taxon>Rhodocyclales</taxon>
        <taxon>Rhodocyclaceae</taxon>
        <taxon>Azospira</taxon>
    </lineage>
</organism>
<proteinExistence type="predicted"/>
<dbReference type="EMBL" id="CP064781">
    <property type="protein sequence ID" value="QRJ62260.1"/>
    <property type="molecule type" value="Genomic_DNA"/>
</dbReference>
<protein>
    <submittedName>
        <fullName evidence="1">Uncharacterized protein</fullName>
    </submittedName>
</protein>
<sequence>MSGDDAITRARARLLAAIAADRDARCRAILEPAAAAAEALLAAALADARRELRRALVAERTRLAGERAAAAARRDAAGRSRAQRLALGAVAAGLDRLAPALQRRWDDAATRRRWVAAACRIARQRLPAAGWQLRHPAAVAAAEVADWLRGLAAAGVADVRCEAAAEIAAGIEIRVGDACLDATAAGLAGDPAAVAGRLLQLWEEAS</sequence>
<dbReference type="RefSeq" id="WP_203385788.1">
    <property type="nucleotide sequence ID" value="NZ_CP064781.1"/>
</dbReference>
<dbReference type="KEGG" id="ares:IWH25_10670"/>
<reference evidence="1" key="1">
    <citation type="submission" date="2020-11" db="EMBL/GenBank/DDBJ databases">
        <title>Azospira restricta DSM 18626 genome sequence.</title>
        <authorList>
            <person name="Moe W.M."/>
        </authorList>
    </citation>
    <scope>NUCLEOTIDE SEQUENCE</scope>
    <source>
        <strain evidence="1">DSM 18626</strain>
    </source>
</reference>
<dbReference type="Proteomes" id="UP000663444">
    <property type="component" value="Chromosome"/>
</dbReference>